<protein>
    <recommendedName>
        <fullName evidence="3">DUF4352 domain-containing protein</fullName>
    </recommendedName>
</protein>
<dbReference type="RefSeq" id="WP_228417277.1">
    <property type="nucleotide sequence ID" value="NZ_CP081135.1"/>
</dbReference>
<name>A0AAX2ZMH1_9FIRM</name>
<proteinExistence type="predicted"/>
<gene>
    <name evidence="1" type="ORF">JW646_08420</name>
</gene>
<dbReference type="AlphaFoldDB" id="A0AAX2ZMH1"/>
<dbReference type="EMBL" id="CP081135">
    <property type="protein sequence ID" value="UEL49455.1"/>
    <property type="molecule type" value="Genomic_DNA"/>
</dbReference>
<keyword evidence="2" id="KW-1185">Reference proteome</keyword>
<reference evidence="1 2" key="1">
    <citation type="journal article" date="2023" name="Int. J. Syst. Evol. Microbiol.">
        <title>Terrisporobacter hibernicus sp. nov., isolated from bovine faeces in Northern Ireland.</title>
        <authorList>
            <person name="Mitchell M."/>
            <person name="Nguyen S.V."/>
            <person name="Connor M."/>
            <person name="Fairley D.J."/>
            <person name="Donoghue O."/>
            <person name="Marshall H."/>
            <person name="Koolman L."/>
            <person name="McMullan G."/>
            <person name="Schaffer K.E."/>
            <person name="McGrath J.W."/>
            <person name="Fanning S."/>
        </authorList>
    </citation>
    <scope>NUCLEOTIDE SEQUENCE [LARGE SCALE GENOMIC DNA]</scope>
    <source>
        <strain evidence="1 2">MCA3</strain>
    </source>
</reference>
<dbReference type="KEGG" id="tem:JW646_08420"/>
<organism evidence="1 2">
    <name type="scientific">Terrisporobacter hibernicus</name>
    <dbReference type="NCBI Taxonomy" id="2813371"/>
    <lineage>
        <taxon>Bacteria</taxon>
        <taxon>Bacillati</taxon>
        <taxon>Bacillota</taxon>
        <taxon>Clostridia</taxon>
        <taxon>Peptostreptococcales</taxon>
        <taxon>Peptostreptococcaceae</taxon>
        <taxon>Terrisporobacter</taxon>
    </lineage>
</organism>
<dbReference type="Proteomes" id="UP001198983">
    <property type="component" value="Chromosome"/>
</dbReference>
<accession>A0AAX2ZMH1</accession>
<evidence type="ECO:0008006" key="3">
    <source>
        <dbReference type="Google" id="ProtNLM"/>
    </source>
</evidence>
<sequence length="172" mass="19845">MDKKFFKASIFICLPIIFLLCIFAFSLKDANEYNWDTEDMYTVKYKDYKSNSDSHIITVTFKNNTNNIASLSDLRLSFEYIGESNNVGNFYFEGEEEGNFDGDYVYGIDGGKERDIIFKIPKSIKIDESQYNTKSIDVNCMAQFYKFRKGKNSLLFLVCSSGGETRIKKTDV</sequence>
<evidence type="ECO:0000313" key="1">
    <source>
        <dbReference type="EMBL" id="UEL49455.1"/>
    </source>
</evidence>
<evidence type="ECO:0000313" key="2">
    <source>
        <dbReference type="Proteomes" id="UP001198983"/>
    </source>
</evidence>